<protein>
    <submittedName>
        <fullName evidence="2">Uncharacterized protein</fullName>
    </submittedName>
</protein>
<proteinExistence type="predicted"/>
<evidence type="ECO:0000313" key="3">
    <source>
        <dbReference type="Proteomes" id="UP000550707"/>
    </source>
</evidence>
<dbReference type="Proteomes" id="UP000550707">
    <property type="component" value="Unassembled WGS sequence"/>
</dbReference>
<keyword evidence="1" id="KW-0812">Transmembrane</keyword>
<dbReference type="EMBL" id="JACASF010000017">
    <property type="protein sequence ID" value="KAF6425200.1"/>
    <property type="molecule type" value="Genomic_DNA"/>
</dbReference>
<name>A0A7J8DQ27_MOLMO</name>
<dbReference type="AlphaFoldDB" id="A0A7J8DQ27"/>
<dbReference type="InParanoid" id="A0A7J8DQ27"/>
<keyword evidence="1" id="KW-1133">Transmembrane helix</keyword>
<evidence type="ECO:0000256" key="1">
    <source>
        <dbReference type="SAM" id="Phobius"/>
    </source>
</evidence>
<feature type="transmembrane region" description="Helical" evidence="1">
    <location>
        <begin position="64"/>
        <end position="83"/>
    </location>
</feature>
<gene>
    <name evidence="2" type="ORF">HJG59_009248</name>
</gene>
<comment type="caution">
    <text evidence="2">The sequence shown here is derived from an EMBL/GenBank/DDBJ whole genome shotgun (WGS) entry which is preliminary data.</text>
</comment>
<keyword evidence="1" id="KW-0472">Membrane</keyword>
<evidence type="ECO:0000313" key="2">
    <source>
        <dbReference type="EMBL" id="KAF6425200.1"/>
    </source>
</evidence>
<feature type="transmembrane region" description="Helical" evidence="1">
    <location>
        <begin position="27"/>
        <end position="44"/>
    </location>
</feature>
<reference evidence="2 3" key="1">
    <citation type="journal article" date="2020" name="Nature">
        <title>Six reference-quality genomes reveal evolution of bat adaptations.</title>
        <authorList>
            <person name="Jebb D."/>
            <person name="Huang Z."/>
            <person name="Pippel M."/>
            <person name="Hughes G.M."/>
            <person name="Lavrichenko K."/>
            <person name="Devanna P."/>
            <person name="Winkler S."/>
            <person name="Jermiin L.S."/>
            <person name="Skirmuntt E.C."/>
            <person name="Katzourakis A."/>
            <person name="Burkitt-Gray L."/>
            <person name="Ray D.A."/>
            <person name="Sullivan K.A.M."/>
            <person name="Roscito J.G."/>
            <person name="Kirilenko B.M."/>
            <person name="Davalos L.M."/>
            <person name="Corthals A.P."/>
            <person name="Power M.L."/>
            <person name="Jones G."/>
            <person name="Ransome R.D."/>
            <person name="Dechmann D.K.N."/>
            <person name="Locatelli A.G."/>
            <person name="Puechmaille S.J."/>
            <person name="Fedrigo O."/>
            <person name="Jarvis E.D."/>
            <person name="Hiller M."/>
            <person name="Vernes S.C."/>
            <person name="Myers E.W."/>
            <person name="Teeling E.C."/>
        </authorList>
    </citation>
    <scope>NUCLEOTIDE SEQUENCE [LARGE SCALE GENOMIC DNA]</scope>
    <source>
        <strain evidence="2">MMolMol1</strain>
        <tissue evidence="2">Muscle</tissue>
    </source>
</reference>
<accession>A0A7J8DQ27</accession>
<sequence length="121" mass="12985">MKEKRGKSYQVNTDVGELAKEMHTARMIGVLVYLAGISPLVRGLQRQTDAIGHHSTQSLALTPALSSTSCLLIFSFLCGLSRMQGTDSIQSASRGLLAILICTDSILICTPTSGSFLELNQ</sequence>
<keyword evidence="3" id="KW-1185">Reference proteome</keyword>
<organism evidence="2 3">
    <name type="scientific">Molossus molossus</name>
    <name type="common">Pallas' mastiff bat</name>
    <name type="synonym">Vespertilio molossus</name>
    <dbReference type="NCBI Taxonomy" id="27622"/>
    <lineage>
        <taxon>Eukaryota</taxon>
        <taxon>Metazoa</taxon>
        <taxon>Chordata</taxon>
        <taxon>Craniata</taxon>
        <taxon>Vertebrata</taxon>
        <taxon>Euteleostomi</taxon>
        <taxon>Mammalia</taxon>
        <taxon>Eutheria</taxon>
        <taxon>Laurasiatheria</taxon>
        <taxon>Chiroptera</taxon>
        <taxon>Yangochiroptera</taxon>
        <taxon>Molossidae</taxon>
        <taxon>Molossus</taxon>
    </lineage>
</organism>
<feature type="transmembrane region" description="Helical" evidence="1">
    <location>
        <begin position="95"/>
        <end position="117"/>
    </location>
</feature>